<evidence type="ECO:0000256" key="4">
    <source>
        <dbReference type="ARBA" id="ARBA00022989"/>
    </source>
</evidence>
<dbReference type="Proteomes" id="UP000199111">
    <property type="component" value="Unassembled WGS sequence"/>
</dbReference>
<comment type="similarity">
    <text evidence="2">Belongs to the LemA family.</text>
</comment>
<accession>A0A1I3PQN5</accession>
<dbReference type="SUPFAM" id="SSF140478">
    <property type="entry name" value="LemA-like"/>
    <property type="match status" value="1"/>
</dbReference>
<proteinExistence type="inferred from homology"/>
<evidence type="ECO:0000256" key="5">
    <source>
        <dbReference type="ARBA" id="ARBA00023136"/>
    </source>
</evidence>
<evidence type="ECO:0000313" key="8">
    <source>
        <dbReference type="EMBL" id="SFJ23785.1"/>
    </source>
</evidence>
<dbReference type="PANTHER" id="PTHR34478">
    <property type="entry name" value="PROTEIN LEMA"/>
    <property type="match status" value="1"/>
</dbReference>
<keyword evidence="5 7" id="KW-0472">Membrane</keyword>
<dbReference type="EMBL" id="FOQY01000007">
    <property type="protein sequence ID" value="SFJ23785.1"/>
    <property type="molecule type" value="Genomic_DNA"/>
</dbReference>
<dbReference type="Gene3D" id="1.20.1440.20">
    <property type="entry name" value="LemA-like domain"/>
    <property type="match status" value="1"/>
</dbReference>
<sequence>MGAARRTGSAHAATLPGRLPLVTQAVLVFLALVLVLLLVLLIVSTYNGLVRKHGAVDSAWAQVDVQLKHRHELVPDLVETVRGYAAHERQALEAVLATRSRAVGAQTRAERAVAETTLSGALRDLFEVAESHPGLRADRHFAELREELAAAENRIASSRRHHDDAVLIYNNVIQMAPANIVAGVTGFARREYFRAPDGGGVRGGRPRPGGGRRPTEGRP</sequence>
<reference evidence="9" key="1">
    <citation type="submission" date="2016-10" db="EMBL/GenBank/DDBJ databases">
        <authorList>
            <person name="Varghese N."/>
            <person name="Submissions S."/>
        </authorList>
    </citation>
    <scope>NUCLEOTIDE SEQUENCE [LARGE SCALE GENOMIC DNA]</scope>
    <source>
        <strain evidence="9">CGMCC 4.2126</strain>
    </source>
</reference>
<evidence type="ECO:0000256" key="1">
    <source>
        <dbReference type="ARBA" id="ARBA00004167"/>
    </source>
</evidence>
<evidence type="ECO:0000256" key="2">
    <source>
        <dbReference type="ARBA" id="ARBA00008854"/>
    </source>
</evidence>
<evidence type="ECO:0000256" key="6">
    <source>
        <dbReference type="SAM" id="MobiDB-lite"/>
    </source>
</evidence>
<name>A0A1I3PQN5_9ACTN</name>
<dbReference type="GO" id="GO:0016020">
    <property type="term" value="C:membrane"/>
    <property type="evidence" value="ECO:0007669"/>
    <property type="project" value="UniProtKB-SubCell"/>
</dbReference>
<keyword evidence="9" id="KW-1185">Reference proteome</keyword>
<organism evidence="8 9">
    <name type="scientific">Streptosporangium canum</name>
    <dbReference type="NCBI Taxonomy" id="324952"/>
    <lineage>
        <taxon>Bacteria</taxon>
        <taxon>Bacillati</taxon>
        <taxon>Actinomycetota</taxon>
        <taxon>Actinomycetes</taxon>
        <taxon>Streptosporangiales</taxon>
        <taxon>Streptosporangiaceae</taxon>
        <taxon>Streptosporangium</taxon>
    </lineage>
</organism>
<keyword evidence="4 7" id="KW-1133">Transmembrane helix</keyword>
<evidence type="ECO:0000256" key="3">
    <source>
        <dbReference type="ARBA" id="ARBA00022692"/>
    </source>
</evidence>
<comment type="subcellular location">
    <subcellularLocation>
        <location evidence="1">Membrane</location>
        <topology evidence="1">Single-pass membrane protein</topology>
    </subcellularLocation>
</comment>
<feature type="compositionally biased region" description="Gly residues" evidence="6">
    <location>
        <begin position="197"/>
        <end position="212"/>
    </location>
</feature>
<evidence type="ECO:0000313" key="9">
    <source>
        <dbReference type="Proteomes" id="UP000199111"/>
    </source>
</evidence>
<dbReference type="AlphaFoldDB" id="A0A1I3PQN5"/>
<evidence type="ECO:0000256" key="7">
    <source>
        <dbReference type="SAM" id="Phobius"/>
    </source>
</evidence>
<gene>
    <name evidence="8" type="ORF">SAMN05216275_107169</name>
</gene>
<keyword evidence="3 7" id="KW-0812">Transmembrane</keyword>
<protein>
    <submittedName>
        <fullName evidence="8">LemA protein</fullName>
    </submittedName>
</protein>
<dbReference type="InterPro" id="IPR007156">
    <property type="entry name" value="MamQ_LemA"/>
</dbReference>
<dbReference type="InterPro" id="IPR023353">
    <property type="entry name" value="LemA-like_dom_sf"/>
</dbReference>
<dbReference type="PANTHER" id="PTHR34478:SF1">
    <property type="entry name" value="PROTEIN LEMA"/>
    <property type="match status" value="1"/>
</dbReference>
<feature type="transmembrane region" description="Helical" evidence="7">
    <location>
        <begin position="21"/>
        <end position="43"/>
    </location>
</feature>
<feature type="region of interest" description="Disordered" evidence="6">
    <location>
        <begin position="195"/>
        <end position="219"/>
    </location>
</feature>
<dbReference type="Pfam" id="PF04011">
    <property type="entry name" value="LemA"/>
    <property type="match status" value="1"/>
</dbReference>